<dbReference type="RefSeq" id="WP_244541211.1">
    <property type="nucleotide sequence ID" value="NZ_FOKJ01000140.1"/>
</dbReference>
<protein>
    <submittedName>
        <fullName evidence="2">Uncharacterized protein</fullName>
    </submittedName>
</protein>
<keyword evidence="3" id="KW-1185">Reference proteome</keyword>
<reference evidence="2 4" key="1">
    <citation type="submission" date="2016-10" db="EMBL/GenBank/DDBJ databases">
        <authorList>
            <person name="de Groot N.N."/>
        </authorList>
    </citation>
    <scope>NUCLEOTIDE SEQUENCE [LARGE SCALE GENOMIC DNA]</scope>
    <source>
        <strain evidence="2 4">DSM 381</strain>
    </source>
</reference>
<evidence type="ECO:0000313" key="2">
    <source>
        <dbReference type="EMBL" id="SFL47217.1"/>
    </source>
</evidence>
<evidence type="ECO:0000313" key="1">
    <source>
        <dbReference type="EMBL" id="SFB63279.1"/>
    </source>
</evidence>
<dbReference type="AlphaFoldDB" id="A0A1I4HZF2"/>
<gene>
    <name evidence="1" type="ORF">SAMN04244571_04521</name>
    <name evidence="2" type="ORF">SAMN04244574_04412</name>
</gene>
<dbReference type="Proteomes" id="UP000199579">
    <property type="component" value="Unassembled WGS sequence"/>
</dbReference>
<accession>A0A1I4HZF2</accession>
<sequence length="127" mass="14094">MLNRHRLLVDLHSGTDPQLGAERLAGMEVRVVPLGDEGADLHARTIIPPQVWRNLAFRYLGLEIYLPEPAKDWQAARELARELIGIAARCVGAGCRACRWSACGKGSGSARQRMIIRYKRILNPLPG</sequence>
<evidence type="ECO:0000313" key="3">
    <source>
        <dbReference type="Proteomes" id="UP000198861"/>
    </source>
</evidence>
<dbReference type="EMBL" id="FOSX01000133">
    <property type="protein sequence ID" value="SFL47217.1"/>
    <property type="molecule type" value="Genomic_DNA"/>
</dbReference>
<name>A0A1I4HZF2_9GAMM</name>
<evidence type="ECO:0000313" key="4">
    <source>
        <dbReference type="Proteomes" id="UP000199579"/>
    </source>
</evidence>
<dbReference type="EMBL" id="FOKJ01000140">
    <property type="protein sequence ID" value="SFB63279.1"/>
    <property type="molecule type" value="Genomic_DNA"/>
</dbReference>
<organism evidence="2 4">
    <name type="scientific">Azotobacter beijerinckii</name>
    <dbReference type="NCBI Taxonomy" id="170623"/>
    <lineage>
        <taxon>Bacteria</taxon>
        <taxon>Pseudomonadati</taxon>
        <taxon>Pseudomonadota</taxon>
        <taxon>Gammaproteobacteria</taxon>
        <taxon>Pseudomonadales</taxon>
        <taxon>Pseudomonadaceae</taxon>
        <taxon>Azotobacter</taxon>
    </lineage>
</organism>
<dbReference type="Proteomes" id="UP000198861">
    <property type="component" value="Unassembled WGS sequence"/>
</dbReference>
<reference evidence="1 3" key="2">
    <citation type="submission" date="2016-10" db="EMBL/GenBank/DDBJ databases">
        <authorList>
            <person name="Varghese N."/>
            <person name="Submissions S."/>
        </authorList>
    </citation>
    <scope>NUCLEOTIDE SEQUENCE [LARGE SCALE GENOMIC DNA]</scope>
    <source>
        <strain evidence="1 3">DSM 282</strain>
    </source>
</reference>
<proteinExistence type="predicted"/>